<evidence type="ECO:0000313" key="2">
    <source>
        <dbReference type="EMBL" id="GHD30636.1"/>
    </source>
</evidence>
<sequence length="291" mass="32953">MEIDRNGQVLELQIYAADAQASIRRWADHVADALTLVYGHWPRDRWRMRVYTIGTADARELDSSRDVIPWAQVNRGTVDTVTFYVLAGASTEQLNANWTGYHELAHLLIPYRGWGDMWFSEGLASYYQNLLQVRAGQLSEQQMWQKLYEGFERGLADTAFDGIPLSRVSRNLRQNGGYMRVYWSGVRYFLDIDHRLRQESGGAQSLDTSLTDLNACCADKSMSVPQMVERLDALTSTTVFSAEYQRYRSSTTLPDYRALFASLGLIILDGKIELADNTPGARLRSGFAIAP</sequence>
<protein>
    <recommendedName>
        <fullName evidence="1">Peptidase M61 catalytic domain-containing protein</fullName>
    </recommendedName>
</protein>
<dbReference type="Gene3D" id="1.10.390.10">
    <property type="entry name" value="Neutral Protease Domain 2"/>
    <property type="match status" value="1"/>
</dbReference>
<dbReference type="InterPro" id="IPR027268">
    <property type="entry name" value="Peptidase_M4/M1_CTD_sf"/>
</dbReference>
<dbReference type="AlphaFoldDB" id="A0A918XH84"/>
<accession>A0A918XH84</accession>
<keyword evidence="3" id="KW-1185">Reference proteome</keyword>
<name>A0A918XH84_9GAMM</name>
<dbReference type="Pfam" id="PF05299">
    <property type="entry name" value="Peptidase_M61"/>
    <property type="match status" value="1"/>
</dbReference>
<dbReference type="EMBL" id="BMYM01000001">
    <property type="protein sequence ID" value="GHD30636.1"/>
    <property type="molecule type" value="Genomic_DNA"/>
</dbReference>
<organism evidence="2 3">
    <name type="scientific">Parahalioglobus pacificus</name>
    <dbReference type="NCBI Taxonomy" id="930806"/>
    <lineage>
        <taxon>Bacteria</taxon>
        <taxon>Pseudomonadati</taxon>
        <taxon>Pseudomonadota</taxon>
        <taxon>Gammaproteobacteria</taxon>
        <taxon>Cellvibrionales</taxon>
        <taxon>Halieaceae</taxon>
        <taxon>Parahalioglobus</taxon>
    </lineage>
</organism>
<dbReference type="Proteomes" id="UP000644693">
    <property type="component" value="Unassembled WGS sequence"/>
</dbReference>
<evidence type="ECO:0000259" key="1">
    <source>
        <dbReference type="Pfam" id="PF05299"/>
    </source>
</evidence>
<feature type="domain" description="Peptidase M61 catalytic" evidence="1">
    <location>
        <begin position="117"/>
        <end position="158"/>
    </location>
</feature>
<gene>
    <name evidence="2" type="ORF">GCM10007053_12630</name>
</gene>
<reference evidence="2" key="1">
    <citation type="journal article" date="2014" name="Int. J. Syst. Evol. Microbiol.">
        <title>Complete genome sequence of Corynebacterium casei LMG S-19264T (=DSM 44701T), isolated from a smear-ripened cheese.</title>
        <authorList>
            <consortium name="US DOE Joint Genome Institute (JGI-PGF)"/>
            <person name="Walter F."/>
            <person name="Albersmeier A."/>
            <person name="Kalinowski J."/>
            <person name="Ruckert C."/>
        </authorList>
    </citation>
    <scope>NUCLEOTIDE SEQUENCE</scope>
    <source>
        <strain evidence="2">KCTC 23430</strain>
    </source>
</reference>
<dbReference type="InterPro" id="IPR007963">
    <property type="entry name" value="Peptidase_M61_catalytic"/>
</dbReference>
<reference evidence="2" key="2">
    <citation type="submission" date="2020-09" db="EMBL/GenBank/DDBJ databases">
        <authorList>
            <person name="Sun Q."/>
            <person name="Kim S."/>
        </authorList>
    </citation>
    <scope>NUCLEOTIDE SEQUENCE</scope>
    <source>
        <strain evidence="2">KCTC 23430</strain>
    </source>
</reference>
<comment type="caution">
    <text evidence="2">The sequence shown here is derived from an EMBL/GenBank/DDBJ whole genome shotgun (WGS) entry which is preliminary data.</text>
</comment>
<dbReference type="SUPFAM" id="SSF55486">
    <property type="entry name" value="Metalloproteases ('zincins'), catalytic domain"/>
    <property type="match status" value="1"/>
</dbReference>
<evidence type="ECO:0000313" key="3">
    <source>
        <dbReference type="Proteomes" id="UP000644693"/>
    </source>
</evidence>
<proteinExistence type="predicted"/>